<organism evidence="1 2">
    <name type="scientific">Evansella tamaricis</name>
    <dbReference type="NCBI Taxonomy" id="2069301"/>
    <lineage>
        <taxon>Bacteria</taxon>
        <taxon>Bacillati</taxon>
        <taxon>Bacillota</taxon>
        <taxon>Bacilli</taxon>
        <taxon>Bacillales</taxon>
        <taxon>Bacillaceae</taxon>
        <taxon>Evansella</taxon>
    </lineage>
</organism>
<evidence type="ECO:0000313" key="2">
    <source>
        <dbReference type="Proteomes" id="UP000784880"/>
    </source>
</evidence>
<evidence type="ECO:0000313" key="1">
    <source>
        <dbReference type="EMBL" id="MBU9714169.1"/>
    </source>
</evidence>
<reference evidence="1 2" key="1">
    <citation type="submission" date="2021-06" db="EMBL/GenBank/DDBJ databases">
        <title>Bacillus sp. RD4P76, an endophyte from a halophyte.</title>
        <authorList>
            <person name="Sun J.-Q."/>
        </authorList>
    </citation>
    <scope>NUCLEOTIDE SEQUENCE [LARGE SCALE GENOMIC DNA]</scope>
    <source>
        <strain evidence="1 2">CGMCC 1.15917</strain>
    </source>
</reference>
<protein>
    <submittedName>
        <fullName evidence="1">Uncharacterized protein</fullName>
    </submittedName>
</protein>
<keyword evidence="2" id="KW-1185">Reference proteome</keyword>
<proteinExistence type="predicted"/>
<dbReference type="EMBL" id="JAHQCS010000168">
    <property type="protein sequence ID" value="MBU9714169.1"/>
    <property type="molecule type" value="Genomic_DNA"/>
</dbReference>
<accession>A0ABS6JKF5</accession>
<comment type="caution">
    <text evidence="1">The sequence shown here is derived from an EMBL/GenBank/DDBJ whole genome shotgun (WGS) entry which is preliminary data.</text>
</comment>
<dbReference type="RefSeq" id="WP_217068522.1">
    <property type="nucleotide sequence ID" value="NZ_JAHQCS010000168.1"/>
</dbReference>
<dbReference type="Proteomes" id="UP000784880">
    <property type="component" value="Unassembled WGS sequence"/>
</dbReference>
<sequence length="69" mass="7837">MAMMRTRVISNGLKEREVKAESFLSAGNNSPPLSFSTEREIYYVLTDSPLSSNEAKWSNRFGKIGWNHV</sequence>
<gene>
    <name evidence="1" type="ORF">KS419_20745</name>
</gene>
<name>A0ABS6JKF5_9BACI</name>